<keyword evidence="2" id="KW-0812">Transmembrane</keyword>
<feature type="domain" description="Heparan-alpha-glucosaminide N-acetyltransferase catalytic" evidence="3">
    <location>
        <begin position="27"/>
        <end position="151"/>
    </location>
</feature>
<dbReference type="OrthoDB" id="2149840at2759"/>
<dbReference type="PANTHER" id="PTHR31061">
    <property type="entry name" value="LD22376P"/>
    <property type="match status" value="1"/>
</dbReference>
<accession>A0A835UAT6</accession>
<reference evidence="4 5" key="1">
    <citation type="journal article" date="2020" name="Nat. Food">
        <title>A phased Vanilla planifolia genome enables genetic improvement of flavour and production.</title>
        <authorList>
            <person name="Hasing T."/>
            <person name="Tang H."/>
            <person name="Brym M."/>
            <person name="Khazi F."/>
            <person name="Huang T."/>
            <person name="Chambers A.H."/>
        </authorList>
    </citation>
    <scope>NUCLEOTIDE SEQUENCE [LARGE SCALE GENOMIC DNA]</scope>
    <source>
        <tissue evidence="4">Leaf</tissue>
    </source>
</reference>
<feature type="transmembrane region" description="Helical" evidence="2">
    <location>
        <begin position="320"/>
        <end position="341"/>
    </location>
</feature>
<dbReference type="Pfam" id="PF07786">
    <property type="entry name" value="HGSNAT_cat"/>
    <property type="match status" value="1"/>
</dbReference>
<feature type="transmembrane region" description="Helical" evidence="2">
    <location>
        <begin position="287"/>
        <end position="308"/>
    </location>
</feature>
<dbReference type="Proteomes" id="UP000639772">
    <property type="component" value="Unassembled WGS sequence"/>
</dbReference>
<feature type="transmembrane region" description="Helical" evidence="2">
    <location>
        <begin position="176"/>
        <end position="196"/>
    </location>
</feature>
<name>A0A835UAT6_VANPL</name>
<feature type="transmembrane region" description="Helical" evidence="2">
    <location>
        <begin position="389"/>
        <end position="409"/>
    </location>
</feature>
<evidence type="ECO:0000256" key="2">
    <source>
        <dbReference type="SAM" id="Phobius"/>
    </source>
</evidence>
<comment type="caution">
    <text evidence="4">The sequence shown here is derived from an EMBL/GenBank/DDBJ whole genome shotgun (WGS) entry which is preliminary data.</text>
</comment>
<keyword evidence="2" id="KW-1133">Transmembrane helix</keyword>
<evidence type="ECO:0000256" key="1">
    <source>
        <dbReference type="SAM" id="MobiDB-lite"/>
    </source>
</evidence>
<keyword evidence="2" id="KW-0472">Membrane</keyword>
<dbReference type="EMBL" id="JADCNM010000014">
    <property type="protein sequence ID" value="KAG0454345.1"/>
    <property type="molecule type" value="Genomic_DNA"/>
</dbReference>
<feature type="transmembrane region" description="Helical" evidence="2">
    <location>
        <begin position="347"/>
        <end position="369"/>
    </location>
</feature>
<proteinExistence type="predicted"/>
<dbReference type="PANTHER" id="PTHR31061:SF28">
    <property type="entry name" value="HEPARAN-ALPHA-GLUCOSAMINIDE N-ACETYLTRANSFERASE-LIKE"/>
    <property type="match status" value="1"/>
</dbReference>
<dbReference type="AlphaFoldDB" id="A0A835UAT6"/>
<feature type="transmembrane region" description="Helical" evidence="2">
    <location>
        <begin position="98"/>
        <end position="117"/>
    </location>
</feature>
<sequence length="427" mass="48006">MADYTPLSGGEGEEVGEVKERSARSPRLASLDVFRGLSISLMIFVDYAGSIFPFVAHSPWHGVRLADFVTPFFLFIAGISLSLVYKKTSNKFLATKKAVLRTVKLFLLGILLQGGYFHGVNSLTFGVDLELIRWFGILQRIAIGYIIAALCEIWLSKIPWMNATNVESYFSRGYPAHWIFVLSLCGIYLGLLYGLYVPDWQFQVQQAIHLNGPWNSNYIVKKVTCGVIGDLGPACNSAGMIDRYFLGSEHLYKKPAYRNLKICQTSEVSDLDNLPSWCQAPFDPEGLLGSLMAAVTCILGLQYGHILVRVEDHKDRLRYWLLFSVSFFSLGLFLVFIGHPLNKQLYTVSYTLLTTGSAGLTFCALYLLVDVRGCRCLTFVLEWMGKHSLSIFILVASNVAVICVQGFYWRNPKNNIVHWVISLFVHQ</sequence>
<dbReference type="InterPro" id="IPR012429">
    <property type="entry name" value="HGSNAT_cat"/>
</dbReference>
<organism evidence="4 5">
    <name type="scientific">Vanilla planifolia</name>
    <name type="common">Vanilla</name>
    <dbReference type="NCBI Taxonomy" id="51239"/>
    <lineage>
        <taxon>Eukaryota</taxon>
        <taxon>Viridiplantae</taxon>
        <taxon>Streptophyta</taxon>
        <taxon>Embryophyta</taxon>
        <taxon>Tracheophyta</taxon>
        <taxon>Spermatophyta</taxon>
        <taxon>Magnoliopsida</taxon>
        <taxon>Liliopsida</taxon>
        <taxon>Asparagales</taxon>
        <taxon>Orchidaceae</taxon>
        <taxon>Vanilloideae</taxon>
        <taxon>Vanilleae</taxon>
        <taxon>Vanilla</taxon>
    </lineage>
</organism>
<evidence type="ECO:0000313" key="5">
    <source>
        <dbReference type="Proteomes" id="UP000639772"/>
    </source>
</evidence>
<evidence type="ECO:0000259" key="3">
    <source>
        <dbReference type="Pfam" id="PF07786"/>
    </source>
</evidence>
<evidence type="ECO:0000313" key="4">
    <source>
        <dbReference type="EMBL" id="KAG0454345.1"/>
    </source>
</evidence>
<feature type="transmembrane region" description="Helical" evidence="2">
    <location>
        <begin position="137"/>
        <end position="155"/>
    </location>
</feature>
<feature type="transmembrane region" description="Helical" evidence="2">
    <location>
        <begin position="33"/>
        <end position="56"/>
    </location>
</feature>
<feature type="transmembrane region" description="Helical" evidence="2">
    <location>
        <begin position="68"/>
        <end position="86"/>
    </location>
</feature>
<feature type="region of interest" description="Disordered" evidence="1">
    <location>
        <begin position="1"/>
        <end position="20"/>
    </location>
</feature>
<gene>
    <name evidence="4" type="ORF">HPP92_025649</name>
</gene>
<protein>
    <recommendedName>
        <fullName evidence="3">Heparan-alpha-glucosaminide N-acetyltransferase catalytic domain-containing protein</fullName>
    </recommendedName>
</protein>